<proteinExistence type="predicted"/>
<dbReference type="InterPro" id="IPR041078">
    <property type="entry name" value="Plavaka"/>
</dbReference>
<dbReference type="InParanoid" id="A0A0D0DE84"/>
<dbReference type="OrthoDB" id="3208495at2759"/>
<evidence type="ECO:0000313" key="1">
    <source>
        <dbReference type="EMBL" id="KIK75785.1"/>
    </source>
</evidence>
<gene>
    <name evidence="1" type="ORF">PAXRUDRAFT_784545</name>
</gene>
<reference evidence="1 2" key="1">
    <citation type="submission" date="2014-04" db="EMBL/GenBank/DDBJ databases">
        <authorList>
            <consortium name="DOE Joint Genome Institute"/>
            <person name="Kuo A."/>
            <person name="Kohler A."/>
            <person name="Jargeat P."/>
            <person name="Nagy L.G."/>
            <person name="Floudas D."/>
            <person name="Copeland A."/>
            <person name="Barry K.W."/>
            <person name="Cichocki N."/>
            <person name="Veneault-Fourrey C."/>
            <person name="LaButti K."/>
            <person name="Lindquist E.A."/>
            <person name="Lipzen A."/>
            <person name="Lundell T."/>
            <person name="Morin E."/>
            <person name="Murat C."/>
            <person name="Sun H."/>
            <person name="Tunlid A."/>
            <person name="Henrissat B."/>
            <person name="Grigoriev I.V."/>
            <person name="Hibbett D.S."/>
            <person name="Martin F."/>
            <person name="Nordberg H.P."/>
            <person name="Cantor M.N."/>
            <person name="Hua S.X."/>
        </authorList>
    </citation>
    <scope>NUCLEOTIDE SEQUENCE [LARGE SCALE GENOMIC DNA]</scope>
    <source>
        <strain evidence="1 2">Ve08.2h10</strain>
    </source>
</reference>
<organism evidence="1 2">
    <name type="scientific">Paxillus rubicundulus Ve08.2h10</name>
    <dbReference type="NCBI Taxonomy" id="930991"/>
    <lineage>
        <taxon>Eukaryota</taxon>
        <taxon>Fungi</taxon>
        <taxon>Dikarya</taxon>
        <taxon>Basidiomycota</taxon>
        <taxon>Agaricomycotina</taxon>
        <taxon>Agaricomycetes</taxon>
        <taxon>Agaricomycetidae</taxon>
        <taxon>Boletales</taxon>
        <taxon>Paxilineae</taxon>
        <taxon>Paxillaceae</taxon>
        <taxon>Paxillus</taxon>
    </lineage>
</organism>
<keyword evidence="2" id="KW-1185">Reference proteome</keyword>
<sequence length="338" mass="38234">MGFNVHTETKCFDASERVHNPDDIFSADGWKETTVEIQVPTREKCPEGNGKPFLIKGLMYRPLMSVIQAGFSEAMSGWFHLTPFKQIWKSPDDDCPLERVIAGLMFWSDSTHLAQFGNASAWPIYSFFGNLSKYKRASPNTGPCHPVAFIPSITHCKRELVHAVWRILLDDDFVKAYKDGIVIKCYDGVVCRVYPRIFMYSADYPEKILIATIRDKGICPCPRCLVPKSSFGRLGLFTDIVMRLSKARTYLRSKIISARHAIYQLGVPIKGNTFAERLAPLNFNVFPTLVVDLMHEFELGVLKSAFKHLIRILYAIDPGLVAILNERYGVFSESVPSP</sequence>
<dbReference type="STRING" id="930991.A0A0D0DE84"/>
<name>A0A0D0DE84_9AGAM</name>
<evidence type="ECO:0000313" key="2">
    <source>
        <dbReference type="Proteomes" id="UP000054538"/>
    </source>
</evidence>
<dbReference type="EMBL" id="KN827867">
    <property type="protein sequence ID" value="KIK75785.1"/>
    <property type="molecule type" value="Genomic_DNA"/>
</dbReference>
<dbReference type="HOGENOM" id="CLU_002498_2_0_1"/>
<dbReference type="Proteomes" id="UP000054538">
    <property type="component" value="Unassembled WGS sequence"/>
</dbReference>
<dbReference type="Pfam" id="PF18759">
    <property type="entry name" value="Plavaka"/>
    <property type="match status" value="1"/>
</dbReference>
<reference evidence="2" key="2">
    <citation type="submission" date="2015-01" db="EMBL/GenBank/DDBJ databases">
        <title>Evolutionary Origins and Diversification of the Mycorrhizal Mutualists.</title>
        <authorList>
            <consortium name="DOE Joint Genome Institute"/>
            <consortium name="Mycorrhizal Genomics Consortium"/>
            <person name="Kohler A."/>
            <person name="Kuo A."/>
            <person name="Nagy L.G."/>
            <person name="Floudas D."/>
            <person name="Copeland A."/>
            <person name="Barry K.W."/>
            <person name="Cichocki N."/>
            <person name="Veneault-Fourrey C."/>
            <person name="LaButti K."/>
            <person name="Lindquist E.A."/>
            <person name="Lipzen A."/>
            <person name="Lundell T."/>
            <person name="Morin E."/>
            <person name="Murat C."/>
            <person name="Riley R."/>
            <person name="Ohm R."/>
            <person name="Sun H."/>
            <person name="Tunlid A."/>
            <person name="Henrissat B."/>
            <person name="Grigoriev I.V."/>
            <person name="Hibbett D.S."/>
            <person name="Martin F."/>
        </authorList>
    </citation>
    <scope>NUCLEOTIDE SEQUENCE [LARGE SCALE GENOMIC DNA]</scope>
    <source>
        <strain evidence="2">Ve08.2h10</strain>
    </source>
</reference>
<dbReference type="AlphaFoldDB" id="A0A0D0DE84"/>
<protein>
    <submittedName>
        <fullName evidence="1">Uncharacterized protein</fullName>
    </submittedName>
</protein>
<accession>A0A0D0DE84</accession>